<dbReference type="Proteomes" id="UP000302139">
    <property type="component" value="Unassembled WGS sequence"/>
</dbReference>
<dbReference type="Pfam" id="PF13761">
    <property type="entry name" value="DUF4166"/>
    <property type="match status" value="1"/>
</dbReference>
<evidence type="ECO:0000313" key="5">
    <source>
        <dbReference type="Proteomes" id="UP000302139"/>
    </source>
</evidence>
<sequence>MTSIFRTVMGADFDRLHPELRRRFSVGLTSGEACTGRGVMERIWHGGRFVKPFLALGGTRNILVPRAGRRIPFTIENVPYKDTFGRETVTFVRTFDLPGGPRRFDAQMVLSPKGDRVLDYLGTHQHLASDLHFRAEPDGSLLIRSGEHRFREGPVDVRVPELIGGEAQVRESFDDRTGRFRIQVRVVNRYVGPLFGYEGSFEADYTDIRTCGVRPGLRPVREERRA</sequence>
<dbReference type="RefSeq" id="WP_010984278.1">
    <property type="nucleotide sequence ID" value="NZ_BAABTN010000058.1"/>
</dbReference>
<reference evidence="2 5" key="2">
    <citation type="submission" date="2019-04" db="EMBL/GenBank/DDBJ databases">
        <title>Draft genome sequences of Streptomyces avermitilis NBRC 14893.</title>
        <authorList>
            <person name="Komaki H."/>
            <person name="Tamura T."/>
            <person name="Hosoyama A."/>
        </authorList>
    </citation>
    <scope>NUCLEOTIDE SEQUENCE [LARGE SCALE GENOMIC DNA]</scope>
    <source>
        <strain evidence="2 5">NBRC 14893</strain>
    </source>
</reference>
<dbReference type="OMA" id="RCFFSER"/>
<evidence type="ECO:0000313" key="2">
    <source>
        <dbReference type="EMBL" id="GDY62688.1"/>
    </source>
</evidence>
<dbReference type="EMBL" id="BJHY01000001">
    <property type="protein sequence ID" value="GDY77191.1"/>
    <property type="molecule type" value="Genomic_DNA"/>
</dbReference>
<name>A0A4D4MYC6_STRAX</name>
<dbReference type="STRING" id="33903.AQJ43_00210"/>
<dbReference type="Proteomes" id="UP000299211">
    <property type="component" value="Unassembled WGS sequence"/>
</dbReference>
<feature type="domain" description="DUF4166" evidence="1">
    <location>
        <begin position="16"/>
        <end position="201"/>
    </location>
</feature>
<accession>A0A4D4MYC6</accession>
<evidence type="ECO:0000313" key="3">
    <source>
        <dbReference type="EMBL" id="GDY77191.1"/>
    </source>
</evidence>
<dbReference type="EMBL" id="BJHX01000001">
    <property type="protein sequence ID" value="GDY62688.1"/>
    <property type="molecule type" value="Genomic_DNA"/>
</dbReference>
<evidence type="ECO:0000313" key="4">
    <source>
        <dbReference type="Proteomes" id="UP000299211"/>
    </source>
</evidence>
<dbReference type="AlphaFoldDB" id="A0A4D4MYC6"/>
<organism evidence="3 4">
    <name type="scientific">Streptomyces avermitilis</name>
    <dbReference type="NCBI Taxonomy" id="33903"/>
    <lineage>
        <taxon>Bacteria</taxon>
        <taxon>Bacillati</taxon>
        <taxon>Actinomycetota</taxon>
        <taxon>Actinomycetes</taxon>
        <taxon>Kitasatosporales</taxon>
        <taxon>Streptomycetaceae</taxon>
        <taxon>Streptomyces</taxon>
    </lineage>
</organism>
<protein>
    <recommendedName>
        <fullName evidence="1">DUF4166 domain-containing protein</fullName>
    </recommendedName>
</protein>
<dbReference type="InterPro" id="IPR025311">
    <property type="entry name" value="DUF4166"/>
</dbReference>
<reference evidence="3 4" key="1">
    <citation type="submission" date="2019-04" db="EMBL/GenBank/DDBJ databases">
        <title>Draft genome sequences of Streptomyces avermitilis ATCC 31267.</title>
        <authorList>
            <person name="Komaki H."/>
            <person name="Tamura T."/>
            <person name="Hosoyama A."/>
        </authorList>
    </citation>
    <scope>NUCLEOTIDE SEQUENCE [LARGE SCALE GENOMIC DNA]</scope>
    <source>
        <strain evidence="3 4">ATCC 31267</strain>
    </source>
</reference>
<gene>
    <name evidence="2" type="ORF">SAV14893_020810</name>
    <name evidence="3" type="ORF">SAV31267_066760</name>
</gene>
<comment type="caution">
    <text evidence="3">The sequence shown here is derived from an EMBL/GenBank/DDBJ whole genome shotgun (WGS) entry which is preliminary data.</text>
</comment>
<dbReference type="GeneID" id="41539932"/>
<evidence type="ECO:0000259" key="1">
    <source>
        <dbReference type="Pfam" id="PF13761"/>
    </source>
</evidence>
<proteinExistence type="predicted"/>